<dbReference type="Pfam" id="PF00067">
    <property type="entry name" value="p450"/>
    <property type="match status" value="1"/>
</dbReference>
<evidence type="ECO:0000256" key="10">
    <source>
        <dbReference type="ARBA" id="ARBA00023033"/>
    </source>
</evidence>
<proteinExistence type="inferred from homology"/>
<keyword evidence="6" id="KW-0479">Metal-binding</keyword>
<comment type="similarity">
    <text evidence="3">Belongs to the cytochrome P450 family.</text>
</comment>
<dbReference type="Gene3D" id="1.10.630.10">
    <property type="entry name" value="Cytochrome P450"/>
    <property type="match status" value="1"/>
</dbReference>
<evidence type="ECO:0000256" key="11">
    <source>
        <dbReference type="ARBA" id="ARBA00023136"/>
    </source>
</evidence>
<sequence>MALHPGPTEVLRKDLQTLDSLHDVNALLSLPSMNGFINETLRLYPTTPTGGYRVTPPEGLHVAGRYIPGGTTVVAPAYNIGRRKKLALAELSIVVALMVSKYHIRFPPGEDGSRVVRDMRDCFTAKPGQLNLVFDAVDDRC</sequence>
<accession>A0A8H6FDC6</accession>
<evidence type="ECO:0000256" key="9">
    <source>
        <dbReference type="ARBA" id="ARBA00023004"/>
    </source>
</evidence>
<dbReference type="GO" id="GO:0016020">
    <property type="term" value="C:membrane"/>
    <property type="evidence" value="ECO:0007669"/>
    <property type="project" value="UniProtKB-SubCell"/>
</dbReference>
<keyword evidence="13" id="KW-1185">Reference proteome</keyword>
<dbReference type="PANTHER" id="PTHR24305">
    <property type="entry name" value="CYTOCHROME P450"/>
    <property type="match status" value="1"/>
</dbReference>
<dbReference type="GO" id="GO:0004497">
    <property type="term" value="F:monooxygenase activity"/>
    <property type="evidence" value="ECO:0007669"/>
    <property type="project" value="UniProtKB-KW"/>
</dbReference>
<keyword evidence="5" id="KW-0812">Transmembrane</keyword>
<dbReference type="InterPro" id="IPR001128">
    <property type="entry name" value="Cyt_P450"/>
</dbReference>
<dbReference type="PANTHER" id="PTHR24305:SF112">
    <property type="entry name" value="L-ORNITHINE-N5-MONOOXYGENASE (EUROFUNG)"/>
    <property type="match status" value="1"/>
</dbReference>
<keyword evidence="11" id="KW-0472">Membrane</keyword>
<evidence type="ECO:0000256" key="4">
    <source>
        <dbReference type="ARBA" id="ARBA00022617"/>
    </source>
</evidence>
<evidence type="ECO:0008006" key="14">
    <source>
        <dbReference type="Google" id="ProtNLM"/>
    </source>
</evidence>
<gene>
    <name evidence="12" type="ORF">HO133_000541</name>
</gene>
<evidence type="ECO:0000256" key="7">
    <source>
        <dbReference type="ARBA" id="ARBA00022989"/>
    </source>
</evidence>
<dbReference type="GO" id="GO:0016705">
    <property type="term" value="F:oxidoreductase activity, acting on paired donors, with incorporation or reduction of molecular oxygen"/>
    <property type="evidence" value="ECO:0007669"/>
    <property type="project" value="InterPro"/>
</dbReference>
<comment type="cofactor">
    <cofactor evidence="1">
        <name>heme</name>
        <dbReference type="ChEBI" id="CHEBI:30413"/>
    </cofactor>
</comment>
<keyword evidence="7" id="KW-1133">Transmembrane helix</keyword>
<keyword evidence="4" id="KW-0349">Heme</keyword>
<comment type="caution">
    <text evidence="12">The sequence shown here is derived from an EMBL/GenBank/DDBJ whole genome shotgun (WGS) entry which is preliminary data.</text>
</comment>
<dbReference type="RefSeq" id="XP_037152915.1">
    <property type="nucleotide sequence ID" value="XM_037291480.1"/>
</dbReference>
<organism evidence="12 13">
    <name type="scientific">Letharia lupina</name>
    <dbReference type="NCBI Taxonomy" id="560253"/>
    <lineage>
        <taxon>Eukaryota</taxon>
        <taxon>Fungi</taxon>
        <taxon>Dikarya</taxon>
        <taxon>Ascomycota</taxon>
        <taxon>Pezizomycotina</taxon>
        <taxon>Lecanoromycetes</taxon>
        <taxon>OSLEUM clade</taxon>
        <taxon>Lecanoromycetidae</taxon>
        <taxon>Lecanorales</taxon>
        <taxon>Lecanorineae</taxon>
        <taxon>Parmeliaceae</taxon>
        <taxon>Letharia</taxon>
    </lineage>
</organism>
<evidence type="ECO:0000313" key="13">
    <source>
        <dbReference type="Proteomes" id="UP000593566"/>
    </source>
</evidence>
<dbReference type="GeneID" id="59328960"/>
<evidence type="ECO:0000256" key="3">
    <source>
        <dbReference type="ARBA" id="ARBA00010617"/>
    </source>
</evidence>
<evidence type="ECO:0000313" key="12">
    <source>
        <dbReference type="EMBL" id="KAF6223698.1"/>
    </source>
</evidence>
<dbReference type="Proteomes" id="UP000593566">
    <property type="component" value="Unassembled WGS sequence"/>
</dbReference>
<name>A0A8H6FDC6_9LECA</name>
<evidence type="ECO:0000256" key="8">
    <source>
        <dbReference type="ARBA" id="ARBA00023002"/>
    </source>
</evidence>
<dbReference type="InterPro" id="IPR036396">
    <property type="entry name" value="Cyt_P450_sf"/>
</dbReference>
<dbReference type="GO" id="GO:0005506">
    <property type="term" value="F:iron ion binding"/>
    <property type="evidence" value="ECO:0007669"/>
    <property type="project" value="InterPro"/>
</dbReference>
<dbReference type="InterPro" id="IPR050121">
    <property type="entry name" value="Cytochrome_P450_monoxygenase"/>
</dbReference>
<protein>
    <recommendedName>
        <fullName evidence="14">Cytochrome P450</fullName>
    </recommendedName>
</protein>
<comment type="subcellular location">
    <subcellularLocation>
        <location evidence="2">Membrane</location>
    </subcellularLocation>
</comment>
<dbReference type="GO" id="GO:0020037">
    <property type="term" value="F:heme binding"/>
    <property type="evidence" value="ECO:0007669"/>
    <property type="project" value="InterPro"/>
</dbReference>
<evidence type="ECO:0000256" key="6">
    <source>
        <dbReference type="ARBA" id="ARBA00022723"/>
    </source>
</evidence>
<keyword evidence="8" id="KW-0560">Oxidoreductase</keyword>
<keyword evidence="9" id="KW-0408">Iron</keyword>
<keyword evidence="10" id="KW-0503">Monooxygenase</keyword>
<dbReference type="EMBL" id="JACCJB010000010">
    <property type="protein sequence ID" value="KAF6223698.1"/>
    <property type="molecule type" value="Genomic_DNA"/>
</dbReference>
<dbReference type="SUPFAM" id="SSF48264">
    <property type="entry name" value="Cytochrome P450"/>
    <property type="match status" value="1"/>
</dbReference>
<reference evidence="12 13" key="1">
    <citation type="journal article" date="2020" name="Genomics">
        <title>Complete, high-quality genomes from long-read metagenomic sequencing of two wolf lichen thalli reveals enigmatic genome architecture.</title>
        <authorList>
            <person name="McKenzie S.K."/>
            <person name="Walston R.F."/>
            <person name="Allen J.L."/>
        </authorList>
    </citation>
    <scope>NUCLEOTIDE SEQUENCE [LARGE SCALE GENOMIC DNA]</scope>
    <source>
        <strain evidence="12">WasteWater1</strain>
    </source>
</reference>
<evidence type="ECO:0000256" key="5">
    <source>
        <dbReference type="ARBA" id="ARBA00022692"/>
    </source>
</evidence>
<evidence type="ECO:0000256" key="2">
    <source>
        <dbReference type="ARBA" id="ARBA00004370"/>
    </source>
</evidence>
<dbReference type="AlphaFoldDB" id="A0A8H6FDC6"/>
<evidence type="ECO:0000256" key="1">
    <source>
        <dbReference type="ARBA" id="ARBA00001971"/>
    </source>
</evidence>